<reference evidence="2 3" key="1">
    <citation type="submission" date="2019-03" db="EMBL/GenBank/DDBJ databases">
        <title>Genomic Encyclopedia of Type Strains, Phase IV (KMG-IV): sequencing the most valuable type-strain genomes for metagenomic binning, comparative biology and taxonomic classification.</title>
        <authorList>
            <person name="Goeker M."/>
        </authorList>
    </citation>
    <scope>NUCLEOTIDE SEQUENCE [LARGE SCALE GENOMIC DNA]</scope>
    <source>
        <strain evidence="2 3">DSM 15969</strain>
    </source>
</reference>
<accession>A0A4R1PVB3</accession>
<dbReference type="Pfam" id="PF00483">
    <property type="entry name" value="NTP_transferase"/>
    <property type="match status" value="1"/>
</dbReference>
<dbReference type="Proteomes" id="UP000295063">
    <property type="component" value="Unassembled WGS sequence"/>
</dbReference>
<comment type="caution">
    <text evidence="2">The sequence shown here is derived from an EMBL/GenBank/DDBJ whole genome shotgun (WGS) entry which is preliminary data.</text>
</comment>
<dbReference type="NCBIfam" id="TIGR02623">
    <property type="entry name" value="G1P_cyt_trans"/>
    <property type="match status" value="1"/>
</dbReference>
<evidence type="ECO:0000259" key="1">
    <source>
        <dbReference type="Pfam" id="PF00483"/>
    </source>
</evidence>
<evidence type="ECO:0000313" key="2">
    <source>
        <dbReference type="EMBL" id="TCL36119.1"/>
    </source>
</evidence>
<dbReference type="EMBL" id="SLUI01000009">
    <property type="protein sequence ID" value="TCL36119.1"/>
    <property type="molecule type" value="Genomic_DNA"/>
</dbReference>
<dbReference type="Gene3D" id="3.90.550.10">
    <property type="entry name" value="Spore Coat Polysaccharide Biosynthesis Protein SpsA, Chain A"/>
    <property type="match status" value="1"/>
</dbReference>
<feature type="domain" description="Nucleotidyl transferase" evidence="1">
    <location>
        <begin position="2"/>
        <end position="209"/>
    </location>
</feature>
<organism evidence="2 3">
    <name type="scientific">Anaerospora hongkongensis</name>
    <dbReference type="NCBI Taxonomy" id="244830"/>
    <lineage>
        <taxon>Bacteria</taxon>
        <taxon>Bacillati</taxon>
        <taxon>Bacillota</taxon>
        <taxon>Negativicutes</taxon>
        <taxon>Selenomonadales</taxon>
        <taxon>Sporomusaceae</taxon>
        <taxon>Anaerospora</taxon>
    </lineage>
</organism>
<dbReference type="GO" id="GO:0009243">
    <property type="term" value="P:O antigen biosynthetic process"/>
    <property type="evidence" value="ECO:0007669"/>
    <property type="project" value="InterPro"/>
</dbReference>
<keyword evidence="2" id="KW-0808">Transferase</keyword>
<dbReference type="GO" id="GO:0047343">
    <property type="term" value="F:glucose-1-phosphate cytidylyltransferase activity"/>
    <property type="evidence" value="ECO:0007669"/>
    <property type="project" value="InterPro"/>
</dbReference>
<dbReference type="OrthoDB" id="9801899at2"/>
<dbReference type="AlphaFoldDB" id="A0A4R1PVB3"/>
<dbReference type="InterPro" id="IPR013446">
    <property type="entry name" value="G1P_cyt_trans-like"/>
</dbReference>
<dbReference type="InterPro" id="IPR029044">
    <property type="entry name" value="Nucleotide-diphossugar_trans"/>
</dbReference>
<dbReference type="InterPro" id="IPR005835">
    <property type="entry name" value="NTP_transferase_dom"/>
</dbReference>
<dbReference type="RefSeq" id="WP_132082050.1">
    <property type="nucleotide sequence ID" value="NZ_SLUI01000009.1"/>
</dbReference>
<gene>
    <name evidence="2" type="ORF">EV210_10968</name>
</gene>
<dbReference type="InterPro" id="IPR046981">
    <property type="entry name" value="G1P_cyt_trans"/>
</dbReference>
<name>A0A4R1PVB3_9FIRM</name>
<dbReference type="PANTHER" id="PTHR47183">
    <property type="entry name" value="GLUCOSE-1-PHOSPHATE CYTIDYLYLTRANSFERASE-RELATED"/>
    <property type="match status" value="1"/>
</dbReference>
<protein>
    <submittedName>
        <fullName evidence="2">Glucose-1-phosphate cytidylyltransferase</fullName>
    </submittedName>
</protein>
<dbReference type="CDD" id="cd02524">
    <property type="entry name" value="G1P_cytidylyltransferase"/>
    <property type="match status" value="1"/>
</dbReference>
<dbReference type="PANTHER" id="PTHR47183:SF1">
    <property type="entry name" value="GLUCOSE-1-PHOSPHATE CYTIDYLYLTRANSFERASE"/>
    <property type="match status" value="1"/>
</dbReference>
<keyword evidence="3" id="KW-1185">Reference proteome</keyword>
<proteinExistence type="predicted"/>
<evidence type="ECO:0000313" key="3">
    <source>
        <dbReference type="Proteomes" id="UP000295063"/>
    </source>
</evidence>
<keyword evidence="2" id="KW-0548">Nucleotidyltransferase</keyword>
<dbReference type="SUPFAM" id="SSF53448">
    <property type="entry name" value="Nucleotide-diphospho-sugar transferases"/>
    <property type="match status" value="1"/>
</dbReference>
<sequence>MKVVILAGGYGTRISEESHLKPKPMIEIGERPILWHIMKLYSHYQFNDFIICLGYKGHMIKEYFANYFLHGSDVTFDLANNSTSTHSSTEVEPWKVTLANTGLDTLTGGRIKRIQKYIGNETFMLTYGDGVADINIEELVAFHKSHGKLATVTAVQPSGRYGVLGLNEDASVLEFIEKPKTLDAWVNGGFFVLEPEIFEYLEGDQTSFEGHPLTELAEAGQIMAYNHSGFWKCMDTQRDKIILESLWASGQAPWKVWM</sequence>